<feature type="signal peptide" evidence="3">
    <location>
        <begin position="1"/>
        <end position="28"/>
    </location>
</feature>
<evidence type="ECO:0000256" key="1">
    <source>
        <dbReference type="SAM" id="MobiDB-lite"/>
    </source>
</evidence>
<feature type="region of interest" description="Disordered" evidence="1">
    <location>
        <begin position="406"/>
        <end position="430"/>
    </location>
</feature>
<keyword evidence="3" id="KW-0732">Signal</keyword>
<dbReference type="PANTHER" id="PTHR40940">
    <property type="entry name" value="PROTEIN BATD-RELATED"/>
    <property type="match status" value="1"/>
</dbReference>
<keyword evidence="2" id="KW-0472">Membrane</keyword>
<evidence type="ECO:0000313" key="5">
    <source>
        <dbReference type="EMBL" id="GGC81424.1"/>
    </source>
</evidence>
<dbReference type="RefSeq" id="WP_188611341.1">
    <property type="nucleotide sequence ID" value="NZ_BMGG01000008.1"/>
</dbReference>
<dbReference type="Proteomes" id="UP000637002">
    <property type="component" value="Unassembled WGS sequence"/>
</dbReference>
<reference evidence="5" key="2">
    <citation type="submission" date="2020-09" db="EMBL/GenBank/DDBJ databases">
        <authorList>
            <person name="Sun Q."/>
            <person name="Zhou Y."/>
        </authorList>
    </citation>
    <scope>NUCLEOTIDE SEQUENCE</scope>
    <source>
        <strain evidence="5">CGMCC 1.12919</strain>
    </source>
</reference>
<feature type="compositionally biased region" description="Low complexity" evidence="1">
    <location>
        <begin position="416"/>
        <end position="425"/>
    </location>
</feature>
<dbReference type="InterPro" id="IPR025738">
    <property type="entry name" value="BatD"/>
</dbReference>
<protein>
    <recommendedName>
        <fullName evidence="4">DUF7939 domain-containing protein</fullName>
    </recommendedName>
</protein>
<dbReference type="InterPro" id="IPR006311">
    <property type="entry name" value="TAT_signal"/>
</dbReference>
<dbReference type="InterPro" id="IPR057699">
    <property type="entry name" value="DUF7939"/>
</dbReference>
<dbReference type="Pfam" id="PF25607">
    <property type="entry name" value="DUF7939"/>
    <property type="match status" value="1"/>
</dbReference>
<feature type="compositionally biased region" description="Basic residues" evidence="1">
    <location>
        <begin position="587"/>
        <end position="596"/>
    </location>
</feature>
<gene>
    <name evidence="5" type="ORF">GCM10010994_44250</name>
</gene>
<comment type="caution">
    <text evidence="5">The sequence shown here is derived from an EMBL/GenBank/DDBJ whole genome shotgun (WGS) entry which is preliminary data.</text>
</comment>
<evidence type="ECO:0000256" key="2">
    <source>
        <dbReference type="SAM" id="Phobius"/>
    </source>
</evidence>
<feature type="domain" description="DUF7939" evidence="4">
    <location>
        <begin position="507"/>
        <end position="586"/>
    </location>
</feature>
<accession>A0A916UP03</accession>
<feature type="chain" id="PRO_5036907602" description="DUF7939 domain-containing protein" evidence="3">
    <location>
        <begin position="29"/>
        <end position="609"/>
    </location>
</feature>
<dbReference type="PROSITE" id="PS51318">
    <property type="entry name" value="TAT"/>
    <property type="match status" value="1"/>
</dbReference>
<dbReference type="EMBL" id="BMGG01000008">
    <property type="protein sequence ID" value="GGC81424.1"/>
    <property type="molecule type" value="Genomic_DNA"/>
</dbReference>
<name>A0A916UP03_9HYPH</name>
<sequence>MDQRRRITGLAAALALALALAASGPAMAATLTGAADQTTVDLGKTIRYVVRLSGAGGNAAPDWTPLTRDFDIVDQRQQRRATAVNGRRAETVEWTLTLAPKAAGKLTIPPLTVAALRTAPVAITVNGGAADQALDGALSVRIEVGKAPIYVQSDVPIVLRVHDALGIRDGSFGDLSADGATITPQGRPGHRFETIKGRKYHIIEQNYVMRPQRSGQIEIRPVTVEANVPTGNGLLSSTDPQVNLSSAPLPLSRIIDPGRDVTLRSPPVLVEVKARPAAIDGWFLPARGVTLTDTWSSPLTTAKVGEALTRTIRLEARGASPNQLPAITPADADGVRQYEEASRSDAATIKGEAAAVLVKTVSVVPTRAGEVTLPAVEVEWWNIDGNRPERAVLPAETFTVAPDVSATAAAPPPAAEIPAASPDASETTEPRPGRLLALLAMLVEQLGATRVGAGLAAAIAMAGVAWWLPRRLARAARRPQRAAVRSVSANAPTAPVVPAPAAELSAQAAERALKAACRANDAAATYRAFLVWARLDTGPPARPAEAMRSAEMRRAVDELQRHLYGGPPGGWTGKGFLTALRAEQQARRRRERRPRGARLLPLYPEAGAA</sequence>
<feature type="region of interest" description="Disordered" evidence="1">
    <location>
        <begin position="583"/>
        <end position="609"/>
    </location>
</feature>
<dbReference type="PANTHER" id="PTHR40940:SF1">
    <property type="entry name" value="PROTEIN BATD"/>
    <property type="match status" value="1"/>
</dbReference>
<keyword evidence="2" id="KW-0812">Transmembrane</keyword>
<keyword evidence="6" id="KW-1185">Reference proteome</keyword>
<evidence type="ECO:0000256" key="3">
    <source>
        <dbReference type="SAM" id="SignalP"/>
    </source>
</evidence>
<organism evidence="5 6">
    <name type="scientific">Chelatococcus reniformis</name>
    <dbReference type="NCBI Taxonomy" id="1494448"/>
    <lineage>
        <taxon>Bacteria</taxon>
        <taxon>Pseudomonadati</taxon>
        <taxon>Pseudomonadota</taxon>
        <taxon>Alphaproteobacteria</taxon>
        <taxon>Hyphomicrobiales</taxon>
        <taxon>Chelatococcaceae</taxon>
        <taxon>Chelatococcus</taxon>
    </lineage>
</organism>
<dbReference type="Pfam" id="PF13584">
    <property type="entry name" value="BatD"/>
    <property type="match status" value="1"/>
</dbReference>
<evidence type="ECO:0000259" key="4">
    <source>
        <dbReference type="Pfam" id="PF25607"/>
    </source>
</evidence>
<dbReference type="AlphaFoldDB" id="A0A916UP03"/>
<reference evidence="5" key="1">
    <citation type="journal article" date="2014" name="Int. J. Syst. Evol. Microbiol.">
        <title>Complete genome sequence of Corynebacterium casei LMG S-19264T (=DSM 44701T), isolated from a smear-ripened cheese.</title>
        <authorList>
            <consortium name="US DOE Joint Genome Institute (JGI-PGF)"/>
            <person name="Walter F."/>
            <person name="Albersmeier A."/>
            <person name="Kalinowski J."/>
            <person name="Ruckert C."/>
        </authorList>
    </citation>
    <scope>NUCLEOTIDE SEQUENCE</scope>
    <source>
        <strain evidence="5">CGMCC 1.12919</strain>
    </source>
</reference>
<proteinExistence type="predicted"/>
<keyword evidence="2" id="KW-1133">Transmembrane helix</keyword>
<feature type="transmembrane region" description="Helical" evidence="2">
    <location>
        <begin position="451"/>
        <end position="468"/>
    </location>
</feature>
<evidence type="ECO:0000313" key="6">
    <source>
        <dbReference type="Proteomes" id="UP000637002"/>
    </source>
</evidence>